<organism evidence="2 3">
    <name type="scientific">Rhodococcus cercidiphylli</name>
    <dbReference type="NCBI Taxonomy" id="489916"/>
    <lineage>
        <taxon>Bacteria</taxon>
        <taxon>Bacillati</taxon>
        <taxon>Actinomycetota</taxon>
        <taxon>Actinomycetes</taxon>
        <taxon>Mycobacteriales</taxon>
        <taxon>Nocardiaceae</taxon>
        <taxon>Rhodococcus</taxon>
    </lineage>
</organism>
<protein>
    <submittedName>
        <fullName evidence="2">Uncharacterized protein</fullName>
    </submittedName>
</protein>
<evidence type="ECO:0000256" key="1">
    <source>
        <dbReference type="SAM" id="MobiDB-lite"/>
    </source>
</evidence>
<dbReference type="Proteomes" id="UP001185899">
    <property type="component" value="Unassembled WGS sequence"/>
</dbReference>
<dbReference type="EMBL" id="JAWLKE010000011">
    <property type="protein sequence ID" value="MDV6233495.1"/>
    <property type="molecule type" value="Genomic_DNA"/>
</dbReference>
<feature type="region of interest" description="Disordered" evidence="1">
    <location>
        <begin position="1"/>
        <end position="21"/>
    </location>
</feature>
<comment type="caution">
    <text evidence="2">The sequence shown here is derived from an EMBL/GenBank/DDBJ whole genome shotgun (WGS) entry which is preliminary data.</text>
</comment>
<accession>A0ABU4B4W4</accession>
<name>A0ABU4B4W4_9NOCA</name>
<reference evidence="2 3" key="1">
    <citation type="submission" date="2023-10" db="EMBL/GenBank/DDBJ databases">
        <title>Development of a sustainable strategy for remediation of hydrocarbon-contaminated territories based on the waste exchange concept.</title>
        <authorList>
            <person name="Krivoruchko A."/>
        </authorList>
    </citation>
    <scope>NUCLEOTIDE SEQUENCE [LARGE SCALE GENOMIC DNA]</scope>
    <source>
        <strain evidence="2 3">IEGM 1322</strain>
    </source>
</reference>
<sequence>MDPDERAAIIDEGYDPDDPTVRADLDRVRRLLAEHRHLTADPELSLDHLVNAARVREPGPATGVRR</sequence>
<dbReference type="RefSeq" id="WP_155291147.1">
    <property type="nucleotide sequence ID" value="NZ_JAWLKE010000011.1"/>
</dbReference>
<evidence type="ECO:0000313" key="3">
    <source>
        <dbReference type="Proteomes" id="UP001185899"/>
    </source>
</evidence>
<keyword evidence="3" id="KW-1185">Reference proteome</keyword>
<evidence type="ECO:0000313" key="2">
    <source>
        <dbReference type="EMBL" id="MDV6233495.1"/>
    </source>
</evidence>
<proteinExistence type="predicted"/>
<gene>
    <name evidence="2" type="ORF">R3P95_23310</name>
</gene>